<comment type="pathway">
    <text evidence="1 9">Glycan biosynthesis; sucrose metabolism.</text>
</comment>
<comment type="caution">
    <text evidence="12">The sequence shown here is derived from an EMBL/GenBank/DDBJ whole genome shotgun (WGS) entry which is preliminary data.</text>
</comment>
<dbReference type="Proteomes" id="UP000253208">
    <property type="component" value="Unassembled WGS sequence"/>
</dbReference>
<gene>
    <name evidence="12" type="ORF">C4886_14615</name>
</gene>
<feature type="domain" description="Glycosyl hydrolase family 32 C-terminal" evidence="11">
    <location>
        <begin position="339"/>
        <end position="497"/>
    </location>
</feature>
<evidence type="ECO:0000256" key="8">
    <source>
        <dbReference type="RuleBase" id="RU362110"/>
    </source>
</evidence>
<evidence type="ECO:0000256" key="1">
    <source>
        <dbReference type="ARBA" id="ARBA00004914"/>
    </source>
</evidence>
<evidence type="ECO:0000256" key="5">
    <source>
        <dbReference type="ARBA" id="ARBA00022801"/>
    </source>
</evidence>
<dbReference type="SMART" id="SM00640">
    <property type="entry name" value="Glyco_32"/>
    <property type="match status" value="1"/>
</dbReference>
<dbReference type="PANTHER" id="PTHR43101:SF1">
    <property type="entry name" value="BETA-FRUCTOSIDASE"/>
    <property type="match status" value="1"/>
</dbReference>
<comment type="function">
    <text evidence="9">Enables the bacterium to metabolize sucrose as a sole carbon source.</text>
</comment>
<keyword evidence="6 8" id="KW-0326">Glycosidase</keyword>
<dbReference type="Gene3D" id="2.60.120.560">
    <property type="entry name" value="Exo-inulinase, domain 1"/>
    <property type="match status" value="1"/>
</dbReference>
<dbReference type="SUPFAM" id="SSF75005">
    <property type="entry name" value="Arabinanase/levansucrase/invertase"/>
    <property type="match status" value="1"/>
</dbReference>
<keyword evidence="5 8" id="KW-0378">Hydrolase</keyword>
<comment type="catalytic activity">
    <reaction evidence="8">
        <text>Hydrolysis of terminal non-reducing beta-D-fructofuranoside residues in beta-D-fructofuranosides.</text>
        <dbReference type="EC" id="3.2.1.26"/>
    </reaction>
</comment>
<dbReference type="InterPro" id="IPR051214">
    <property type="entry name" value="GH32_Enzymes"/>
</dbReference>
<organism evidence="12 13">
    <name type="scientific">Blautia obeum</name>
    <dbReference type="NCBI Taxonomy" id="40520"/>
    <lineage>
        <taxon>Bacteria</taxon>
        <taxon>Bacillati</taxon>
        <taxon>Bacillota</taxon>
        <taxon>Clostridia</taxon>
        <taxon>Lachnospirales</taxon>
        <taxon>Lachnospiraceae</taxon>
        <taxon>Blautia</taxon>
    </lineage>
</organism>
<dbReference type="InterPro" id="IPR023296">
    <property type="entry name" value="Glyco_hydro_beta-prop_sf"/>
</dbReference>
<evidence type="ECO:0000313" key="12">
    <source>
        <dbReference type="EMBL" id="RCH42279.1"/>
    </source>
</evidence>
<dbReference type="InterPro" id="IPR013148">
    <property type="entry name" value="Glyco_hydro_32_N"/>
</dbReference>
<dbReference type="GO" id="GO:0004564">
    <property type="term" value="F:beta-fructofuranosidase activity"/>
    <property type="evidence" value="ECO:0007669"/>
    <property type="project" value="UniProtKB-EC"/>
</dbReference>
<dbReference type="GO" id="GO:0005737">
    <property type="term" value="C:cytoplasm"/>
    <property type="evidence" value="ECO:0007669"/>
    <property type="project" value="UniProtKB-SubCell"/>
</dbReference>
<proteinExistence type="inferred from homology"/>
<evidence type="ECO:0000256" key="2">
    <source>
        <dbReference type="ARBA" id="ARBA00009902"/>
    </source>
</evidence>
<keyword evidence="9" id="KW-0119">Carbohydrate metabolism</keyword>
<dbReference type="NCBIfam" id="TIGR01322">
    <property type="entry name" value="scrB_fam"/>
    <property type="match status" value="1"/>
</dbReference>
<evidence type="ECO:0000256" key="6">
    <source>
        <dbReference type="ARBA" id="ARBA00023295"/>
    </source>
</evidence>
<dbReference type="InterPro" id="IPR001362">
    <property type="entry name" value="Glyco_hydro_32"/>
</dbReference>
<dbReference type="CDD" id="cd08996">
    <property type="entry name" value="GH32_FFase"/>
    <property type="match status" value="1"/>
</dbReference>
<dbReference type="SUPFAM" id="SSF49899">
    <property type="entry name" value="Concanavalin A-like lectins/glucanases"/>
    <property type="match status" value="1"/>
</dbReference>
<name>A0A367FX87_9FIRM</name>
<evidence type="ECO:0000259" key="10">
    <source>
        <dbReference type="Pfam" id="PF00251"/>
    </source>
</evidence>
<evidence type="ECO:0000313" key="13">
    <source>
        <dbReference type="Proteomes" id="UP000253208"/>
    </source>
</evidence>
<dbReference type="GO" id="GO:0005985">
    <property type="term" value="P:sucrose metabolic process"/>
    <property type="evidence" value="ECO:0007669"/>
    <property type="project" value="UniProtKB-UniPathway"/>
</dbReference>
<evidence type="ECO:0000256" key="3">
    <source>
        <dbReference type="ARBA" id="ARBA00012758"/>
    </source>
</evidence>
<evidence type="ECO:0000256" key="7">
    <source>
        <dbReference type="ARBA" id="ARBA00033367"/>
    </source>
</evidence>
<dbReference type="Gene3D" id="2.115.10.20">
    <property type="entry name" value="Glycosyl hydrolase domain, family 43"/>
    <property type="match status" value="1"/>
</dbReference>
<sequence length="507" mass="58580">MSEKLEKARLYEIEEAKNIPQEEKPAFHVSAPVGWINDPNGFSVFKGKVHLFYQYHPYSRDWGPMHWGHSVTEDMIRWEQLPTALAPDQEYDREGCFSGSAIEADGKQALIYTGVTTEKLPDGKEEVRQNQCLAWGDGKDYVKAEKNPIVTGDMLPEKCSRVDFRDPKVWEDNGTYHMLVGCRSEEIPGQVVLFSSKDLKEWKFETILAENSTGEIGVMWECPDFFPLGDKHVLICSPQHMRAKGYEFHNGHNSLYFTGDYDSEKHTFEKDAPVSLDYGLDFYAPQTTLLPDGRRVMIAWMKSWDSCVIKEKQRWQGMMTLPRELEYRDGKIWQKPVREIENYRKNRCCYENVKVGESLSLEGVRGRMIDLTVELQNADGIMDGSRNSGNPNQEALDVYNEFRIELARNEEYTTVFTYDRKRQILEIDRTWSGVQRDVVCTRKLQITDDRQNLKLRFILDRSSIELFINDGSKTATTVIPTPVEADEILFHSDGNAVIQVEKYDIVL</sequence>
<dbReference type="EMBL" id="PSQG01000024">
    <property type="protein sequence ID" value="RCH42279.1"/>
    <property type="molecule type" value="Genomic_DNA"/>
</dbReference>
<accession>A0A367FX87</accession>
<dbReference type="InterPro" id="IPR006232">
    <property type="entry name" value="Suc6P_hydrolase"/>
</dbReference>
<comment type="similarity">
    <text evidence="2 8">Belongs to the glycosyl hydrolase 32 family.</text>
</comment>
<dbReference type="EC" id="3.2.1.26" evidence="3 8"/>
<evidence type="ECO:0000256" key="9">
    <source>
        <dbReference type="RuleBase" id="RU365015"/>
    </source>
</evidence>
<dbReference type="UniPathway" id="UPA00238"/>
<dbReference type="Pfam" id="PF00251">
    <property type="entry name" value="Glyco_hydro_32N"/>
    <property type="match status" value="1"/>
</dbReference>
<dbReference type="InterPro" id="IPR013320">
    <property type="entry name" value="ConA-like_dom_sf"/>
</dbReference>
<keyword evidence="9" id="KW-0963">Cytoplasm</keyword>
<feature type="domain" description="Glycosyl hydrolase family 32 N-terminal" evidence="10">
    <location>
        <begin position="28"/>
        <end position="336"/>
    </location>
</feature>
<evidence type="ECO:0000256" key="4">
    <source>
        <dbReference type="ARBA" id="ARBA00019623"/>
    </source>
</evidence>
<dbReference type="PANTHER" id="PTHR43101">
    <property type="entry name" value="BETA-FRUCTOSIDASE"/>
    <property type="match status" value="1"/>
</dbReference>
<dbReference type="InterPro" id="IPR013189">
    <property type="entry name" value="Glyco_hydro_32_C"/>
</dbReference>
<dbReference type="AlphaFoldDB" id="A0A367FX87"/>
<dbReference type="RefSeq" id="WP_110103178.1">
    <property type="nucleotide sequence ID" value="NZ_PSQG01000024.1"/>
</dbReference>
<comment type="subcellular location">
    <subcellularLocation>
        <location evidence="9">Cytoplasm</location>
    </subcellularLocation>
</comment>
<protein>
    <recommendedName>
        <fullName evidence="4 8">Sucrose-6-phosphate hydrolase</fullName>
        <ecNumber evidence="3 8">3.2.1.26</ecNumber>
    </recommendedName>
    <alternativeName>
        <fullName evidence="7 9">Invertase</fullName>
    </alternativeName>
</protein>
<evidence type="ECO:0000259" key="11">
    <source>
        <dbReference type="Pfam" id="PF08244"/>
    </source>
</evidence>
<dbReference type="Pfam" id="PF08244">
    <property type="entry name" value="Glyco_hydro_32C"/>
    <property type="match status" value="1"/>
</dbReference>
<reference evidence="12 13" key="1">
    <citation type="submission" date="2018-02" db="EMBL/GenBank/DDBJ databases">
        <title>Complete genome sequencing of Faecalibacterium prausnitzii strains isolated from the human gut.</title>
        <authorList>
            <person name="Fitzgerald B.C."/>
            <person name="Shkoporov A.N."/>
            <person name="Ross P.R."/>
            <person name="Hill C."/>
        </authorList>
    </citation>
    <scope>NUCLEOTIDE SEQUENCE [LARGE SCALE GENOMIC DNA]</scope>
    <source>
        <strain evidence="12 13">APC942/31-1</strain>
    </source>
</reference>